<dbReference type="EMBL" id="JANAVB010000400">
    <property type="protein sequence ID" value="KAJ6853608.1"/>
    <property type="molecule type" value="Genomic_DNA"/>
</dbReference>
<accession>A0AAX6IKL9</accession>
<protein>
    <recommendedName>
        <fullName evidence="1">Glutamine amidotransferase type-2 domain-containing protein</fullName>
    </recommendedName>
</protein>
<dbReference type="SUPFAM" id="SSF56235">
    <property type="entry name" value="N-terminal nucleophile aminohydrolases (Ntn hydrolases)"/>
    <property type="match status" value="1"/>
</dbReference>
<dbReference type="PANTHER" id="PTHR45952">
    <property type="entry name" value="ALUMINUM INDUCED PROTEIN WITH YGL AND LRDR MOTIFS"/>
    <property type="match status" value="1"/>
</dbReference>
<sequence length="236" mass="25463">MLAIFTGSVVKAPEELIQAASRSPTPKEASSKLVDAFVRSSPSSVSLSVGSQAHMLYSCDTKNSAQPRSFAAKDEIFCLFEGALRNLGSLKQHYGLGKNTDEAVLVMEAYRTLRDRAPYRANHMLVHLDGDFAFVVFDNATSTVFVASDQDGKVPMFMGVTADGYLAFSDDAEILKGACGKSLASFPPGCFLSTSTGLTSYENPKNRVTAIPAKEEEEMWGATFKIEPPNLQATPN</sequence>
<organism evidence="2 3">
    <name type="scientific">Iris pallida</name>
    <name type="common">Sweet iris</name>
    <dbReference type="NCBI Taxonomy" id="29817"/>
    <lineage>
        <taxon>Eukaryota</taxon>
        <taxon>Viridiplantae</taxon>
        <taxon>Streptophyta</taxon>
        <taxon>Embryophyta</taxon>
        <taxon>Tracheophyta</taxon>
        <taxon>Spermatophyta</taxon>
        <taxon>Magnoliopsida</taxon>
        <taxon>Liliopsida</taxon>
        <taxon>Asparagales</taxon>
        <taxon>Iridaceae</taxon>
        <taxon>Iridoideae</taxon>
        <taxon>Irideae</taxon>
        <taxon>Iris</taxon>
    </lineage>
</organism>
<dbReference type="AlphaFoldDB" id="A0AAX6IKL9"/>
<reference evidence="2" key="1">
    <citation type="journal article" date="2023" name="GigaByte">
        <title>Genome assembly of the bearded iris, Iris pallida Lam.</title>
        <authorList>
            <person name="Bruccoleri R.E."/>
            <person name="Oakeley E.J."/>
            <person name="Faust A.M.E."/>
            <person name="Altorfer M."/>
            <person name="Dessus-Babus S."/>
            <person name="Burckhardt D."/>
            <person name="Oertli M."/>
            <person name="Naumann U."/>
            <person name="Petersen F."/>
            <person name="Wong J."/>
        </authorList>
    </citation>
    <scope>NUCLEOTIDE SEQUENCE</scope>
    <source>
        <strain evidence="2">GSM-AAB239-AS_SAM_17_03QT</strain>
    </source>
</reference>
<evidence type="ECO:0000313" key="3">
    <source>
        <dbReference type="Proteomes" id="UP001140949"/>
    </source>
</evidence>
<reference evidence="2" key="2">
    <citation type="submission" date="2023-04" db="EMBL/GenBank/DDBJ databases">
        <authorList>
            <person name="Bruccoleri R.E."/>
            <person name="Oakeley E.J."/>
            <person name="Faust A.-M."/>
            <person name="Dessus-Babus S."/>
            <person name="Altorfer M."/>
            <person name="Burckhardt D."/>
            <person name="Oertli M."/>
            <person name="Naumann U."/>
            <person name="Petersen F."/>
            <person name="Wong J."/>
        </authorList>
    </citation>
    <scope>NUCLEOTIDE SEQUENCE</scope>
    <source>
        <strain evidence="2">GSM-AAB239-AS_SAM_17_03QT</strain>
        <tissue evidence="2">Leaf</tissue>
    </source>
</reference>
<keyword evidence="3" id="KW-1185">Reference proteome</keyword>
<comment type="caution">
    <text evidence="2">The sequence shown here is derived from an EMBL/GenBank/DDBJ whole genome shotgun (WGS) entry which is preliminary data.</text>
</comment>
<dbReference type="Pfam" id="PF12481">
    <property type="entry name" value="DUF3700"/>
    <property type="match status" value="1"/>
</dbReference>
<dbReference type="Gene3D" id="3.60.20.10">
    <property type="entry name" value="Glutamine Phosphoribosylpyrophosphate, subunit 1, domain 1"/>
    <property type="match status" value="1"/>
</dbReference>
<dbReference type="PANTHER" id="PTHR45952:SF5">
    <property type="entry name" value="ALUMINUM INDUCED PROTEIN WITH YGL AND LRDR MOTIFS"/>
    <property type="match status" value="1"/>
</dbReference>
<name>A0AAX6IKL9_IRIPA</name>
<dbReference type="PROSITE" id="PS51278">
    <property type="entry name" value="GATASE_TYPE_2"/>
    <property type="match status" value="1"/>
</dbReference>
<dbReference type="InterPro" id="IPR044828">
    <property type="entry name" value="TSJT1-like"/>
</dbReference>
<evidence type="ECO:0000259" key="1">
    <source>
        <dbReference type="PROSITE" id="PS51278"/>
    </source>
</evidence>
<dbReference type="InterPro" id="IPR017932">
    <property type="entry name" value="GATase_2_dom"/>
</dbReference>
<gene>
    <name evidence="2" type="ORF">M6B38_113290</name>
</gene>
<evidence type="ECO:0000313" key="2">
    <source>
        <dbReference type="EMBL" id="KAJ6853608.1"/>
    </source>
</evidence>
<dbReference type="InterPro" id="IPR029055">
    <property type="entry name" value="Ntn_hydrolases_N"/>
</dbReference>
<proteinExistence type="predicted"/>
<feature type="domain" description="Glutamine amidotransferase type-2" evidence="1">
    <location>
        <begin position="1"/>
        <end position="197"/>
    </location>
</feature>
<dbReference type="Proteomes" id="UP001140949">
    <property type="component" value="Unassembled WGS sequence"/>
</dbReference>
<dbReference type="InterPro" id="IPR024286">
    <property type="entry name" value="DUF3700"/>
</dbReference>
<dbReference type="SMART" id="SM01172">
    <property type="entry name" value="DUF3700"/>
    <property type="match status" value="1"/>
</dbReference>